<dbReference type="InParanoid" id="A0A0C2TMN8"/>
<feature type="compositionally biased region" description="Acidic residues" evidence="1">
    <location>
        <begin position="314"/>
        <end position="323"/>
    </location>
</feature>
<dbReference type="STRING" id="946122.A0A0C2TMN8"/>
<name>A0A0C2TMN8_AMAMK</name>
<evidence type="ECO:0000313" key="2">
    <source>
        <dbReference type="EMBL" id="KIL68444.1"/>
    </source>
</evidence>
<organism evidence="2 3">
    <name type="scientific">Amanita muscaria (strain Koide BX008)</name>
    <dbReference type="NCBI Taxonomy" id="946122"/>
    <lineage>
        <taxon>Eukaryota</taxon>
        <taxon>Fungi</taxon>
        <taxon>Dikarya</taxon>
        <taxon>Basidiomycota</taxon>
        <taxon>Agaricomycotina</taxon>
        <taxon>Agaricomycetes</taxon>
        <taxon>Agaricomycetidae</taxon>
        <taxon>Agaricales</taxon>
        <taxon>Pluteineae</taxon>
        <taxon>Amanitaceae</taxon>
        <taxon>Amanita</taxon>
    </lineage>
</organism>
<reference evidence="2 3" key="1">
    <citation type="submission" date="2014-04" db="EMBL/GenBank/DDBJ databases">
        <title>Evolutionary Origins and Diversification of the Mycorrhizal Mutualists.</title>
        <authorList>
            <consortium name="DOE Joint Genome Institute"/>
            <consortium name="Mycorrhizal Genomics Consortium"/>
            <person name="Kohler A."/>
            <person name="Kuo A."/>
            <person name="Nagy L.G."/>
            <person name="Floudas D."/>
            <person name="Copeland A."/>
            <person name="Barry K.W."/>
            <person name="Cichocki N."/>
            <person name="Veneault-Fourrey C."/>
            <person name="LaButti K."/>
            <person name="Lindquist E.A."/>
            <person name="Lipzen A."/>
            <person name="Lundell T."/>
            <person name="Morin E."/>
            <person name="Murat C."/>
            <person name="Riley R."/>
            <person name="Ohm R."/>
            <person name="Sun H."/>
            <person name="Tunlid A."/>
            <person name="Henrissat B."/>
            <person name="Grigoriev I.V."/>
            <person name="Hibbett D.S."/>
            <person name="Martin F."/>
        </authorList>
    </citation>
    <scope>NUCLEOTIDE SEQUENCE [LARGE SCALE GENOMIC DNA]</scope>
    <source>
        <strain evidence="2 3">Koide BX008</strain>
    </source>
</reference>
<feature type="region of interest" description="Disordered" evidence="1">
    <location>
        <begin position="108"/>
        <end position="148"/>
    </location>
</feature>
<feature type="compositionally biased region" description="Pro residues" evidence="1">
    <location>
        <begin position="47"/>
        <end position="65"/>
    </location>
</feature>
<feature type="region of interest" description="Disordered" evidence="1">
    <location>
        <begin position="1"/>
        <end position="69"/>
    </location>
</feature>
<sequence length="443" mass="49547">MPTPDLHHDRLPTEALRSVRPRHPSYRVMPPSPNGFVEEQTAQIYDLPPPEPPTFLETPPSPSPQPEADQATALYYDNPADGTSFNGQPQSQSLRISYISHHTPNTRATTLNPATPQHIPSQIPSQIPSDVQETPTSVQSPVLAHPPLSNDYRKMSLNSHDATSRTDTHTTSYSMEPSFSSELSPVKRFLHILHSLPWVAGERITSDYNPGGSEKDSPKKKPMISWYRRAEDSHGNTAAVDLLSAGSPRSEGANSSAATPPKLEPRRVRRSHSHLHTQRHQHGHSRHQRHHRQHHHRHGHGRKNQRRRTATTAETDDDDDDDDVIHHVHDPSSVLPSVYPSQYTYAYPYPFPPPTAPRGPRSRPSPTYPAGYVPFQPMPPTPPPAQMPVTSPVYVFAPNGHSQENMLRDGYPVQGQHMYVLPNGYHHNHQVSMSPPPNMDSTP</sequence>
<evidence type="ECO:0000313" key="3">
    <source>
        <dbReference type="Proteomes" id="UP000054549"/>
    </source>
</evidence>
<accession>A0A0C2TMN8</accession>
<feature type="region of interest" description="Disordered" evidence="1">
    <location>
        <begin position="245"/>
        <end position="337"/>
    </location>
</feature>
<dbReference type="OrthoDB" id="3058472at2759"/>
<dbReference type="HOGENOM" id="CLU_618167_0_0_1"/>
<keyword evidence="3" id="KW-1185">Reference proteome</keyword>
<gene>
    <name evidence="2" type="ORF">M378DRAFT_882878</name>
</gene>
<feature type="compositionally biased region" description="Basic and acidic residues" evidence="1">
    <location>
        <begin position="1"/>
        <end position="12"/>
    </location>
</feature>
<evidence type="ECO:0000256" key="1">
    <source>
        <dbReference type="SAM" id="MobiDB-lite"/>
    </source>
</evidence>
<feature type="compositionally biased region" description="Polar residues" evidence="1">
    <location>
        <begin position="108"/>
        <end position="140"/>
    </location>
</feature>
<dbReference type="AlphaFoldDB" id="A0A0C2TMN8"/>
<dbReference type="EMBL" id="KN818228">
    <property type="protein sequence ID" value="KIL68444.1"/>
    <property type="molecule type" value="Genomic_DNA"/>
</dbReference>
<feature type="compositionally biased region" description="Basic residues" evidence="1">
    <location>
        <begin position="267"/>
        <end position="309"/>
    </location>
</feature>
<dbReference type="Proteomes" id="UP000054549">
    <property type="component" value="Unassembled WGS sequence"/>
</dbReference>
<proteinExistence type="predicted"/>
<protein>
    <submittedName>
        <fullName evidence="2">Uncharacterized protein</fullName>
    </submittedName>
</protein>